<dbReference type="EMBL" id="MFJN01000004">
    <property type="protein sequence ID" value="OGG22364.1"/>
    <property type="molecule type" value="Genomic_DNA"/>
</dbReference>
<evidence type="ECO:0000256" key="2">
    <source>
        <dbReference type="ARBA" id="ARBA00022741"/>
    </source>
</evidence>
<dbReference type="Pfam" id="PF00437">
    <property type="entry name" value="T2SSE"/>
    <property type="match status" value="1"/>
</dbReference>
<dbReference type="SUPFAM" id="SSF160246">
    <property type="entry name" value="EspE N-terminal domain-like"/>
    <property type="match status" value="1"/>
</dbReference>
<dbReference type="GO" id="GO:0005524">
    <property type="term" value="F:ATP binding"/>
    <property type="evidence" value="ECO:0007669"/>
    <property type="project" value="UniProtKB-KW"/>
</dbReference>
<evidence type="ECO:0000256" key="3">
    <source>
        <dbReference type="ARBA" id="ARBA00022840"/>
    </source>
</evidence>
<comment type="similarity">
    <text evidence="1">Belongs to the GSP E family.</text>
</comment>
<protein>
    <recommendedName>
        <fullName evidence="4">Bacterial type II secretion system protein E domain-containing protein</fullName>
    </recommendedName>
</protein>
<accession>A0A1F6ACE2</accession>
<dbReference type="CDD" id="cd01129">
    <property type="entry name" value="PulE-GspE-like"/>
    <property type="match status" value="1"/>
</dbReference>
<dbReference type="InterPro" id="IPR007831">
    <property type="entry name" value="T2SS_GspE_N"/>
</dbReference>
<dbReference type="STRING" id="1798384.A3D03_06725"/>
<name>A0A1F6ACE2_9BACT</name>
<dbReference type="PANTHER" id="PTHR30258:SF1">
    <property type="entry name" value="PROTEIN TRANSPORT PROTEIN HOFB HOMOLOG"/>
    <property type="match status" value="1"/>
</dbReference>
<sequence>MSPVGSLDIKEILLKGNYVSAEDIQKAWDWAKINKSSVEEYLLTQGLITKDILGQAMAEFYKVPYADLNTKVPSRERVLKIPQDLATSYHVVLFSENDTGVTITTDNPPRAKPLELQLQSRFPNKKISVAYSVSEDIDVCFIHYRKPLETRFSEIVASQTRVAPEIIDEIVADALAFKASDIHFEPQEKEVVIRFRIDGVLHEAGRISRKIYENILNRIKVQARMRIDEHFSAQDGAIRFPIDNGSLDMRVSLIPILDGETIVIRLLAEYVKGFTFADLGVSQKDQEIFLKAAKKPFGMILVTGPTGSGKSTTLYALIKMLNLPSVNITTIEDPVEYKIVGINQIQVNIQTNLTFAKGLRSIVRQDPDIVLVGEIRDLETAEIAVNAALTGHLLFSTFHANDAATAIPRLLDMGVEPFMMASALELIIAQRLVRKICDQCRVSYSTSSKDLEKILSGAHHFFPQSQLSLYKGKGCTNCGNTGFKGRTAIFEFIQVQGDMQDLVLKHPSTAEIAHVAKSNGSHTLFEDGLEKVKNGITTIEELLRVTLPPNEK</sequence>
<evidence type="ECO:0000259" key="4">
    <source>
        <dbReference type="PROSITE" id="PS00662"/>
    </source>
</evidence>
<keyword evidence="3" id="KW-0067">ATP-binding</keyword>
<gene>
    <name evidence="5" type="ORF">A3D03_06725</name>
</gene>
<dbReference type="Proteomes" id="UP000177092">
    <property type="component" value="Unassembled WGS sequence"/>
</dbReference>
<dbReference type="PROSITE" id="PS00662">
    <property type="entry name" value="T2SP_E"/>
    <property type="match status" value="1"/>
</dbReference>
<dbReference type="Pfam" id="PF05157">
    <property type="entry name" value="MshEN"/>
    <property type="match status" value="1"/>
</dbReference>
<dbReference type="AlphaFoldDB" id="A0A1F6ACE2"/>
<dbReference type="GO" id="GO:0005886">
    <property type="term" value="C:plasma membrane"/>
    <property type="evidence" value="ECO:0007669"/>
    <property type="project" value="TreeGrafter"/>
</dbReference>
<comment type="caution">
    <text evidence="5">The sequence shown here is derived from an EMBL/GenBank/DDBJ whole genome shotgun (WGS) entry which is preliminary data.</text>
</comment>
<dbReference type="SUPFAM" id="SSF52540">
    <property type="entry name" value="P-loop containing nucleoside triphosphate hydrolases"/>
    <property type="match status" value="1"/>
</dbReference>
<dbReference type="InterPro" id="IPR001482">
    <property type="entry name" value="T2SS/T4SS_dom"/>
</dbReference>
<reference evidence="5 6" key="1">
    <citation type="journal article" date="2016" name="Nat. Commun.">
        <title>Thousands of microbial genomes shed light on interconnected biogeochemical processes in an aquifer system.</title>
        <authorList>
            <person name="Anantharaman K."/>
            <person name="Brown C.T."/>
            <person name="Hug L.A."/>
            <person name="Sharon I."/>
            <person name="Castelle C.J."/>
            <person name="Probst A.J."/>
            <person name="Thomas B.C."/>
            <person name="Singh A."/>
            <person name="Wilkins M.J."/>
            <person name="Karaoz U."/>
            <person name="Brodie E.L."/>
            <person name="Williams K.H."/>
            <person name="Hubbard S.S."/>
            <person name="Banfield J.F."/>
        </authorList>
    </citation>
    <scope>NUCLEOTIDE SEQUENCE [LARGE SCALE GENOMIC DNA]</scope>
</reference>
<dbReference type="InterPro" id="IPR027417">
    <property type="entry name" value="P-loop_NTPase"/>
</dbReference>
<keyword evidence="2" id="KW-0547">Nucleotide-binding</keyword>
<evidence type="ECO:0000313" key="5">
    <source>
        <dbReference type="EMBL" id="OGG22364.1"/>
    </source>
</evidence>
<dbReference type="GO" id="GO:0016887">
    <property type="term" value="F:ATP hydrolysis activity"/>
    <property type="evidence" value="ECO:0007669"/>
    <property type="project" value="TreeGrafter"/>
</dbReference>
<dbReference type="PANTHER" id="PTHR30258">
    <property type="entry name" value="TYPE II SECRETION SYSTEM PROTEIN GSPE-RELATED"/>
    <property type="match status" value="1"/>
</dbReference>
<dbReference type="InterPro" id="IPR037257">
    <property type="entry name" value="T2SS_E_N_sf"/>
</dbReference>
<evidence type="ECO:0000256" key="1">
    <source>
        <dbReference type="ARBA" id="ARBA00006611"/>
    </source>
</evidence>
<dbReference type="Gene3D" id="3.40.50.300">
    <property type="entry name" value="P-loop containing nucleotide triphosphate hydrolases"/>
    <property type="match status" value="1"/>
</dbReference>
<feature type="domain" description="Bacterial type II secretion system protein E" evidence="4">
    <location>
        <begin position="363"/>
        <end position="377"/>
    </location>
</feature>
<dbReference type="FunFam" id="3.40.50.300:FF:000398">
    <property type="entry name" value="Type IV pilus assembly ATPase PilB"/>
    <property type="match status" value="1"/>
</dbReference>
<dbReference type="Gene3D" id="3.30.450.90">
    <property type="match status" value="1"/>
</dbReference>
<proteinExistence type="inferred from homology"/>
<evidence type="ECO:0000313" key="6">
    <source>
        <dbReference type="Proteomes" id="UP000177092"/>
    </source>
</evidence>
<organism evidence="5 6">
    <name type="scientific">Candidatus Gottesmanbacteria bacterium RIFCSPHIGHO2_02_FULL_40_13</name>
    <dbReference type="NCBI Taxonomy" id="1798384"/>
    <lineage>
        <taxon>Bacteria</taxon>
        <taxon>Candidatus Gottesmaniibacteriota</taxon>
    </lineage>
</organism>